<proteinExistence type="predicted"/>
<evidence type="ECO:0000313" key="3">
    <source>
        <dbReference type="Proteomes" id="UP000186277"/>
    </source>
</evidence>
<dbReference type="Proteomes" id="UP000186277">
    <property type="component" value="Unassembled WGS sequence"/>
</dbReference>
<organism evidence="2 3">
    <name type="scientific">Xenorhabdus thuongxuanensis</name>
    <dbReference type="NCBI Taxonomy" id="1873484"/>
    <lineage>
        <taxon>Bacteria</taxon>
        <taxon>Pseudomonadati</taxon>
        <taxon>Pseudomonadota</taxon>
        <taxon>Gammaproteobacteria</taxon>
        <taxon>Enterobacterales</taxon>
        <taxon>Morganellaceae</taxon>
        <taxon>Xenorhabdus</taxon>
    </lineage>
</organism>
<comment type="caution">
    <text evidence="2">The sequence shown here is derived from an EMBL/GenBank/DDBJ whole genome shotgun (WGS) entry which is preliminary data.</text>
</comment>
<keyword evidence="3" id="KW-1185">Reference proteome</keyword>
<gene>
    <name evidence="2" type="ORF">Xentx_01738</name>
</gene>
<reference evidence="2 3" key="1">
    <citation type="submission" date="2016-09" db="EMBL/GenBank/DDBJ databases">
        <title>Xenorhabdus thuongxuanensis sp. nov. and Xenorhabdus eapokensis sp. nov., isolated from Steinernema species.</title>
        <authorList>
            <person name="Kaempfer P."/>
            <person name="Tobias N.J."/>
            <person name="Phan Ke L."/>
            <person name="Bode H.B."/>
            <person name="Glaeser S.P."/>
        </authorList>
    </citation>
    <scope>NUCLEOTIDE SEQUENCE [LARGE SCALE GENOMIC DNA]</scope>
    <source>
        <strain evidence="2 3">30TX1</strain>
    </source>
</reference>
<name>A0A1Q5U3U1_9GAMM</name>
<evidence type="ECO:0000256" key="1">
    <source>
        <dbReference type="SAM" id="SignalP"/>
    </source>
</evidence>
<dbReference type="EMBL" id="MKGR01000009">
    <property type="protein sequence ID" value="OKP07134.1"/>
    <property type="molecule type" value="Genomic_DNA"/>
</dbReference>
<feature type="chain" id="PRO_5012457148" evidence="1">
    <location>
        <begin position="24"/>
        <end position="56"/>
    </location>
</feature>
<evidence type="ECO:0000313" key="2">
    <source>
        <dbReference type="EMBL" id="OKP07134.1"/>
    </source>
</evidence>
<keyword evidence="1" id="KW-0732">Signal</keyword>
<sequence>MKKFILLCLLAGVTLSASMQTYAMVCSILVIPKMREACVAQCEAAHPGWLNKIACV</sequence>
<accession>A0A1Q5U3U1</accession>
<feature type="signal peptide" evidence="1">
    <location>
        <begin position="1"/>
        <end position="23"/>
    </location>
</feature>
<dbReference type="RefSeq" id="WP_167366750.1">
    <property type="nucleotide sequence ID" value="NZ_CAWMWP010000120.1"/>
</dbReference>
<dbReference type="AlphaFoldDB" id="A0A1Q5U3U1"/>
<protein>
    <submittedName>
        <fullName evidence="2">Uncharacterized protein</fullName>
    </submittedName>
</protein>